<evidence type="ECO:0000313" key="2">
    <source>
        <dbReference type="EMBL" id="RIE06797.1"/>
    </source>
</evidence>
<dbReference type="AlphaFoldDB" id="A0A398D3F7"/>
<evidence type="ECO:0000313" key="3">
    <source>
        <dbReference type="Proteomes" id="UP000266328"/>
    </source>
</evidence>
<keyword evidence="1" id="KW-0812">Transmembrane</keyword>
<sequence>MNDGVNIVNIVSSLKSLRDAVIELSTFSSTRVWAEVWPALIAALSGAFIGAFLAFLLESKLQRTTIRLQTEARALSETTAAADLYVDWLDWVADPAVLARNLFGVGSQVDEISIRLTMEQWMITNRSFDSLHRKLEQYLVLFGPRGTVTAKELRDFHNAILADVTAFLDDKHNQLKLMNVVALIRHDGNDPHPALDTDVRDSVLAQRARVLDILKQWQQKLVRELT</sequence>
<feature type="transmembrane region" description="Helical" evidence="1">
    <location>
        <begin position="36"/>
        <end position="57"/>
    </location>
</feature>
<keyword evidence="1" id="KW-0472">Membrane</keyword>
<dbReference type="OrthoDB" id="5243844at2"/>
<dbReference type="RefSeq" id="WP_119088466.1">
    <property type="nucleotide sequence ID" value="NZ_QXIS01000004.1"/>
</dbReference>
<dbReference type="EMBL" id="QXIS01000004">
    <property type="protein sequence ID" value="RIE06797.1"/>
    <property type="molecule type" value="Genomic_DNA"/>
</dbReference>
<evidence type="ECO:0000256" key="1">
    <source>
        <dbReference type="SAM" id="Phobius"/>
    </source>
</evidence>
<keyword evidence="3" id="KW-1185">Reference proteome</keyword>
<keyword evidence="1" id="KW-1133">Transmembrane helix</keyword>
<name>A0A398D3F7_9BACT</name>
<organism evidence="2 3">
    <name type="scientific">Candidatus Cryosericum terrychapinii</name>
    <dbReference type="NCBI Taxonomy" id="2290919"/>
    <lineage>
        <taxon>Bacteria</taxon>
        <taxon>Pseudomonadati</taxon>
        <taxon>Caldisericota/Cryosericota group</taxon>
        <taxon>Candidatus Cryosericota</taxon>
        <taxon>Candidatus Cryosericia</taxon>
        <taxon>Candidatus Cryosericales</taxon>
        <taxon>Candidatus Cryosericaceae</taxon>
        <taxon>Candidatus Cryosericum</taxon>
    </lineage>
</organism>
<gene>
    <name evidence="2" type="ORF">SMC7_00685</name>
</gene>
<proteinExistence type="predicted"/>
<reference evidence="2 3" key="1">
    <citation type="submission" date="2018-09" db="EMBL/GenBank/DDBJ databases">
        <title>Discovery and Ecogenomic Context for Candidatus Cryosericales, a Global Caldiserica Order Active in Thawing Permafrost.</title>
        <authorList>
            <person name="Martinez M.A."/>
            <person name="Woodcroft B.J."/>
            <person name="Ignacio Espinoza J.C."/>
            <person name="Zayed A."/>
            <person name="Singleton C.M."/>
            <person name="Boyd J."/>
            <person name="Li Y.-F."/>
            <person name="Purvine S."/>
            <person name="Maughan H."/>
            <person name="Hodgkins S.B."/>
            <person name="Anderson D."/>
            <person name="Sederholm M."/>
            <person name="Temperton B."/>
            <person name="Saleska S.R."/>
            <person name="Tyson G.W."/>
            <person name="Rich V.I."/>
        </authorList>
    </citation>
    <scope>NUCLEOTIDE SEQUENCE [LARGE SCALE GENOMIC DNA]</scope>
    <source>
        <strain evidence="2 3">SMC7</strain>
    </source>
</reference>
<protein>
    <submittedName>
        <fullName evidence="2">Uncharacterized protein</fullName>
    </submittedName>
</protein>
<dbReference type="Proteomes" id="UP000266328">
    <property type="component" value="Unassembled WGS sequence"/>
</dbReference>
<comment type="caution">
    <text evidence="2">The sequence shown here is derived from an EMBL/GenBank/DDBJ whole genome shotgun (WGS) entry which is preliminary data.</text>
</comment>
<accession>A0A398D3F7</accession>